<proteinExistence type="predicted"/>
<keyword evidence="3" id="KW-1185">Reference proteome</keyword>
<name>A0A8J7YMV4_9EURY</name>
<keyword evidence="1" id="KW-1133">Transmembrane helix</keyword>
<dbReference type="EMBL" id="RKLQ01000005">
    <property type="protein sequence ID" value="MBX0305689.1"/>
    <property type="molecule type" value="Genomic_DNA"/>
</dbReference>
<dbReference type="Proteomes" id="UP000783863">
    <property type="component" value="Unassembled WGS sequence"/>
</dbReference>
<feature type="transmembrane region" description="Helical" evidence="1">
    <location>
        <begin position="49"/>
        <end position="70"/>
    </location>
</feature>
<dbReference type="PANTHER" id="PTHR43471:SF1">
    <property type="entry name" value="ABC TRANSPORTER PERMEASE PROTEIN NOSY-RELATED"/>
    <property type="match status" value="1"/>
</dbReference>
<comment type="caution">
    <text evidence="2">The sequence shown here is derived from an EMBL/GenBank/DDBJ whole genome shotgun (WGS) entry which is preliminary data.</text>
</comment>
<dbReference type="GO" id="GO:0140359">
    <property type="term" value="F:ABC-type transporter activity"/>
    <property type="evidence" value="ECO:0007669"/>
    <property type="project" value="InterPro"/>
</dbReference>
<dbReference type="PANTHER" id="PTHR43471">
    <property type="entry name" value="ABC TRANSPORTER PERMEASE"/>
    <property type="match status" value="1"/>
</dbReference>
<dbReference type="RefSeq" id="WP_220589883.1">
    <property type="nucleotide sequence ID" value="NZ_RKLQ01000005.1"/>
</dbReference>
<feature type="transmembrane region" description="Helical" evidence="1">
    <location>
        <begin position="243"/>
        <end position="262"/>
    </location>
</feature>
<evidence type="ECO:0000313" key="2">
    <source>
        <dbReference type="EMBL" id="MBX0305689.1"/>
    </source>
</evidence>
<feature type="transmembrane region" description="Helical" evidence="1">
    <location>
        <begin position="167"/>
        <end position="191"/>
    </location>
</feature>
<accession>A0A8J7YMV4</accession>
<feature type="transmembrane region" description="Helical" evidence="1">
    <location>
        <begin position="136"/>
        <end position="155"/>
    </location>
</feature>
<keyword evidence="1" id="KW-0812">Transmembrane</keyword>
<evidence type="ECO:0000256" key="1">
    <source>
        <dbReference type="SAM" id="Phobius"/>
    </source>
</evidence>
<keyword evidence="1" id="KW-0472">Membrane</keyword>
<dbReference type="Pfam" id="PF12679">
    <property type="entry name" value="ABC2_membrane_2"/>
    <property type="match status" value="1"/>
</dbReference>
<feature type="transmembrane region" description="Helical" evidence="1">
    <location>
        <begin position="20"/>
        <end position="37"/>
    </location>
</feature>
<feature type="transmembrane region" description="Helical" evidence="1">
    <location>
        <begin position="100"/>
        <end position="124"/>
    </location>
</feature>
<reference evidence="2" key="1">
    <citation type="submission" date="2021-06" db="EMBL/GenBank/DDBJ databases">
        <title>Halomicroarcula sp. F24A a new haloarchaeum isolated from saline soil.</title>
        <authorList>
            <person name="Duran-Viseras A."/>
            <person name="Sanchez-Porro C."/>
            <person name="Ventosa A."/>
        </authorList>
    </citation>
    <scope>NUCLEOTIDE SEQUENCE</scope>
    <source>
        <strain evidence="2">F24A</strain>
    </source>
</reference>
<evidence type="ECO:0000313" key="3">
    <source>
        <dbReference type="Proteomes" id="UP000783863"/>
    </source>
</evidence>
<sequence>MSWRTIARKDLHQARRSTGIWLLAGLSVVVFVGYAVVHEYLGDPTFVGFVDGLAGVVGSTVPLLGLLLGYKSISHERASGSLFLTLSAPQSRRDLVAGTLAGRAAVLLVPTVVSLVFAGAVGAVRYGTEGLLGYPLFLFLSSLYGVAFVSLAVGLSMSTTADRRITLGALGGYVVFVPFWGSVHSFALLFLHRFDLSVLSDMPDWALLVRLLAPTEAFYRLLRAGFDIGRAARYADGPVYVDWWMGLVALLAWCVVPVALGYRRFRTADL</sequence>
<organism evidence="2 3">
    <name type="scientific">Haloarcula salinisoli</name>
    <dbReference type="NCBI Taxonomy" id="2487746"/>
    <lineage>
        <taxon>Archaea</taxon>
        <taxon>Methanobacteriati</taxon>
        <taxon>Methanobacteriota</taxon>
        <taxon>Stenosarchaea group</taxon>
        <taxon>Halobacteria</taxon>
        <taxon>Halobacteriales</taxon>
        <taxon>Haloarculaceae</taxon>
        <taxon>Haloarcula</taxon>
    </lineage>
</organism>
<dbReference type="AlphaFoldDB" id="A0A8J7YMV4"/>
<protein>
    <submittedName>
        <fullName evidence="2">ABC transporter permease</fullName>
    </submittedName>
</protein>
<dbReference type="GO" id="GO:0005886">
    <property type="term" value="C:plasma membrane"/>
    <property type="evidence" value="ECO:0007669"/>
    <property type="project" value="UniProtKB-SubCell"/>
</dbReference>
<gene>
    <name evidence="2" type="ORF">EGD98_18765</name>
</gene>